<dbReference type="AlphaFoldDB" id="X1IFU4"/>
<organism evidence="2">
    <name type="scientific">marine sediment metagenome</name>
    <dbReference type="NCBI Taxonomy" id="412755"/>
    <lineage>
        <taxon>unclassified sequences</taxon>
        <taxon>metagenomes</taxon>
        <taxon>ecological metagenomes</taxon>
    </lineage>
</organism>
<gene>
    <name evidence="2" type="ORF">S03H2_50399</name>
</gene>
<name>X1IFU4_9ZZZZ</name>
<comment type="caution">
    <text evidence="2">The sequence shown here is derived from an EMBL/GenBank/DDBJ whole genome shotgun (WGS) entry which is preliminary data.</text>
</comment>
<sequence length="57" mass="6723">LRSGARELGDLFRRRRDIGRIGIRHRLHDDRRRAADVHAADRDTDRGAPRQHTDVRE</sequence>
<reference evidence="2" key="1">
    <citation type="journal article" date="2014" name="Front. Microbiol.">
        <title>High frequency of phylogenetically diverse reductive dehalogenase-homologous genes in deep subseafloor sedimentary metagenomes.</title>
        <authorList>
            <person name="Kawai M."/>
            <person name="Futagami T."/>
            <person name="Toyoda A."/>
            <person name="Takaki Y."/>
            <person name="Nishi S."/>
            <person name="Hori S."/>
            <person name="Arai W."/>
            <person name="Tsubouchi T."/>
            <person name="Morono Y."/>
            <person name="Uchiyama I."/>
            <person name="Ito T."/>
            <person name="Fujiyama A."/>
            <person name="Inagaki F."/>
            <person name="Takami H."/>
        </authorList>
    </citation>
    <scope>NUCLEOTIDE SEQUENCE</scope>
    <source>
        <strain evidence="2">Expedition CK06-06</strain>
    </source>
</reference>
<feature type="region of interest" description="Disordered" evidence="1">
    <location>
        <begin position="29"/>
        <end position="57"/>
    </location>
</feature>
<evidence type="ECO:0000256" key="1">
    <source>
        <dbReference type="SAM" id="MobiDB-lite"/>
    </source>
</evidence>
<evidence type="ECO:0000313" key="2">
    <source>
        <dbReference type="EMBL" id="GAH64959.1"/>
    </source>
</evidence>
<dbReference type="EMBL" id="BARU01031905">
    <property type="protein sequence ID" value="GAH64959.1"/>
    <property type="molecule type" value="Genomic_DNA"/>
</dbReference>
<feature type="non-terminal residue" evidence="2">
    <location>
        <position position="1"/>
    </location>
</feature>
<accession>X1IFU4</accession>
<proteinExistence type="predicted"/>
<protein>
    <submittedName>
        <fullName evidence="2">Uncharacterized protein</fullName>
    </submittedName>
</protein>